<evidence type="ECO:0000259" key="2">
    <source>
        <dbReference type="PROSITE" id="PS51192"/>
    </source>
</evidence>
<dbReference type="InterPro" id="IPR014001">
    <property type="entry name" value="Helicase_ATP-bd"/>
</dbReference>
<dbReference type="InterPro" id="IPR001650">
    <property type="entry name" value="Helicase_C-like"/>
</dbReference>
<evidence type="ECO:0008006" key="6">
    <source>
        <dbReference type="Google" id="ProtNLM"/>
    </source>
</evidence>
<dbReference type="PANTHER" id="PTHR45766">
    <property type="entry name" value="DNA ANNEALING HELICASE AND ENDONUCLEASE ZRANB3 FAMILY MEMBER"/>
    <property type="match status" value="1"/>
</dbReference>
<dbReference type="SMART" id="SM00490">
    <property type="entry name" value="HELICc"/>
    <property type="match status" value="1"/>
</dbReference>
<evidence type="ECO:0000313" key="5">
    <source>
        <dbReference type="Proteomes" id="UP001501570"/>
    </source>
</evidence>
<dbReference type="SMART" id="SM00487">
    <property type="entry name" value="DEXDc"/>
    <property type="match status" value="1"/>
</dbReference>
<sequence length="920" mass="102595">MSGGISSAIELHEHQIETAWRVLQDPVQRYLLADEVGLGKTIEAGIVLRQLLMDNPDLRVQLILPPYLVEQWQRELRTKFRIQDFTRADIRFGRDDDSSSWTSADLIVVDEAHNLARFAGSDRPDLATRYEHLAEIARSTPRLLLLSATPALHNEQIFLAMLRLLEPILHRHTTADALRERLESRGGLGRLLLGLSPGLPGFLLKERVAEIVGQLPDDDDLAALADDARRAINETNKVKLTTALGAIHAHIADVYRVHRRMLRTRRTEALGGTYRVTGRAAPVPVAIRDTALAEINLLLDDWRQEVLGANETDPGALRELGRDFAAAVSLSLDPEALRQWARQRRPATGEEESILERIDAGLVYVDRLESIVRPIVHELVGLLGARDRAVVFCPSASMAEELAKALMDETPRLPVHLHVSTTPPPEAEQQVRGFEASKAAAVLVADSSAEEGRNLQFADLLVHVGLPPRANRLEQRIGRLDRWDPGRSGDRWRSQVFLDAHSSFLGAWFRILNDGFGIFENSVASLQHAVDEATDAAWTMLLTDGAAAIGTATAAAKSTLSEELAHIREQDALDSIIATAREDSVFQRLAEVEARQSEFAALTDRLLASGEGNLRFSKLLDPVHSIGSYEAVQWVRGKAEFPLVPTMRLLRDFAPLRGHRGTFLRQTAVGGDDLHLYRYGDPFIDAVSDFLRNDDRGRAFGMWRWIPGWRKAEQTVYRFDYAVEANPFDHLASASEGDTLQGFGLDEFALRRRSDGLFPPLITSLWLDYRGRVVTDDLQLAALSHPYRKPRGDEPGGDYALNRGRIRYAYEVVSEDRWAATWRKVETAAQDIIRNSDEVRQAVARGLAAAEQDQTTRLRQLRLRATRSSDAEREALQRETEREVAVGHAIQRAIASPSLHLDSTGVVIVSGRGLDQDETE</sequence>
<evidence type="ECO:0000259" key="3">
    <source>
        <dbReference type="PROSITE" id="PS51194"/>
    </source>
</evidence>
<dbReference type="Gene3D" id="3.40.50.300">
    <property type="entry name" value="P-loop containing nucleotide triphosphate hydrolases"/>
    <property type="match status" value="1"/>
</dbReference>
<proteinExistence type="predicted"/>
<dbReference type="PROSITE" id="PS51192">
    <property type="entry name" value="HELICASE_ATP_BIND_1"/>
    <property type="match status" value="1"/>
</dbReference>
<dbReference type="PROSITE" id="PS51194">
    <property type="entry name" value="HELICASE_CTER"/>
    <property type="match status" value="1"/>
</dbReference>
<comment type="caution">
    <text evidence="4">The sequence shown here is derived from an EMBL/GenBank/DDBJ whole genome shotgun (WGS) entry which is preliminary data.</text>
</comment>
<accession>A0ABP9SAN7</accession>
<dbReference type="InterPro" id="IPR038718">
    <property type="entry name" value="SNF2-like_sf"/>
</dbReference>
<dbReference type="InterPro" id="IPR027417">
    <property type="entry name" value="P-loop_NTPase"/>
</dbReference>
<dbReference type="NCBIfam" id="NF041062">
    <property type="entry name" value="DpdE"/>
    <property type="match status" value="1"/>
</dbReference>
<feature type="domain" description="Helicase C-terminal" evidence="3">
    <location>
        <begin position="367"/>
        <end position="527"/>
    </location>
</feature>
<dbReference type="Pfam" id="PF00271">
    <property type="entry name" value="Helicase_C"/>
    <property type="match status" value="1"/>
</dbReference>
<keyword evidence="5" id="KW-1185">Reference proteome</keyword>
<reference evidence="5" key="1">
    <citation type="journal article" date="2019" name="Int. J. Syst. Evol. Microbiol.">
        <title>The Global Catalogue of Microorganisms (GCM) 10K type strain sequencing project: providing services to taxonomists for standard genome sequencing and annotation.</title>
        <authorList>
            <consortium name="The Broad Institute Genomics Platform"/>
            <consortium name="The Broad Institute Genome Sequencing Center for Infectious Disease"/>
            <person name="Wu L."/>
            <person name="Ma J."/>
        </authorList>
    </citation>
    <scope>NUCLEOTIDE SEQUENCE [LARGE SCALE GENOMIC DNA]</scope>
    <source>
        <strain evidence="5">JCM 18304</strain>
    </source>
</reference>
<dbReference type="Proteomes" id="UP001501570">
    <property type="component" value="Unassembled WGS sequence"/>
</dbReference>
<evidence type="ECO:0000313" key="4">
    <source>
        <dbReference type="EMBL" id="GAA5192484.1"/>
    </source>
</evidence>
<dbReference type="PANTHER" id="PTHR45766:SF6">
    <property type="entry name" value="SWI_SNF-RELATED MATRIX-ASSOCIATED ACTIN-DEPENDENT REGULATOR OF CHROMATIN SUBFAMILY A-LIKE PROTEIN 1"/>
    <property type="match status" value="1"/>
</dbReference>
<evidence type="ECO:0000256" key="1">
    <source>
        <dbReference type="ARBA" id="ARBA00022801"/>
    </source>
</evidence>
<keyword evidence="1" id="KW-0378">Hydrolase</keyword>
<organism evidence="4 5">
    <name type="scientific">Rugosimonospora acidiphila</name>
    <dbReference type="NCBI Taxonomy" id="556531"/>
    <lineage>
        <taxon>Bacteria</taxon>
        <taxon>Bacillati</taxon>
        <taxon>Actinomycetota</taxon>
        <taxon>Actinomycetes</taxon>
        <taxon>Micromonosporales</taxon>
        <taxon>Micromonosporaceae</taxon>
        <taxon>Rugosimonospora</taxon>
    </lineage>
</organism>
<dbReference type="EMBL" id="BAABJQ010000017">
    <property type="protein sequence ID" value="GAA5192484.1"/>
    <property type="molecule type" value="Genomic_DNA"/>
</dbReference>
<gene>
    <name evidence="4" type="ORF">GCM10023322_52200</name>
</gene>
<dbReference type="Gene3D" id="3.40.50.10810">
    <property type="entry name" value="Tandem AAA-ATPase domain"/>
    <property type="match status" value="2"/>
</dbReference>
<protein>
    <recommendedName>
        <fullName evidence="6">ATP-dependent helicase HepA</fullName>
    </recommendedName>
</protein>
<name>A0ABP9SAN7_9ACTN</name>
<dbReference type="SUPFAM" id="SSF52540">
    <property type="entry name" value="P-loop containing nucleoside triphosphate hydrolases"/>
    <property type="match status" value="1"/>
</dbReference>
<feature type="domain" description="Helicase ATP-binding" evidence="2">
    <location>
        <begin position="21"/>
        <end position="168"/>
    </location>
</feature>